<dbReference type="Gene3D" id="2.60.120.260">
    <property type="entry name" value="Galactose-binding domain-like"/>
    <property type="match status" value="7"/>
</dbReference>
<comment type="caution">
    <text evidence="19">The sequence shown here is derived from an EMBL/GenBank/DDBJ whole genome shotgun (WGS) entry which is preliminary data.</text>
</comment>
<evidence type="ECO:0000256" key="13">
    <source>
        <dbReference type="ARBA" id="ARBA00023773"/>
    </source>
</evidence>
<evidence type="ECO:0000256" key="8">
    <source>
        <dbReference type="ARBA" id="ARBA00022825"/>
    </source>
</evidence>
<evidence type="ECO:0000313" key="19">
    <source>
        <dbReference type="EMBL" id="KAK7494007.1"/>
    </source>
</evidence>
<proteinExistence type="inferred from homology"/>
<evidence type="ECO:0000256" key="15">
    <source>
        <dbReference type="ARBA" id="ARBA00044961"/>
    </source>
</evidence>
<keyword evidence="5" id="KW-0645">Protease</keyword>
<dbReference type="InterPro" id="IPR036278">
    <property type="entry name" value="Sialidase_sf"/>
</dbReference>
<dbReference type="PROSITE" id="PS01186">
    <property type="entry name" value="EGF_2"/>
    <property type="match status" value="2"/>
</dbReference>
<comment type="subunit">
    <text evidence="15">Oligomer of disulfide-linked homodimers.</text>
</comment>
<comment type="subcellular location">
    <subcellularLocation>
        <location evidence="1">Secreted</location>
        <location evidence="1">Extracellular space</location>
        <location evidence="1">Extracellular matrix</location>
    </subcellularLocation>
</comment>
<dbReference type="GO" id="GO:0008236">
    <property type="term" value="F:serine-type peptidase activity"/>
    <property type="evidence" value="ECO:0007669"/>
    <property type="project" value="UniProtKB-KW"/>
</dbReference>
<dbReference type="AlphaFoldDB" id="A0ABD0L4N3"/>
<name>A0ABD0L4N3_9CAEN</name>
<evidence type="ECO:0000256" key="16">
    <source>
        <dbReference type="ARBA" id="ARBA00046064"/>
    </source>
</evidence>
<evidence type="ECO:0000256" key="1">
    <source>
        <dbReference type="ARBA" id="ARBA00004498"/>
    </source>
</evidence>
<dbReference type="EMBL" id="JACVVK020000088">
    <property type="protein sequence ID" value="KAK7494007.1"/>
    <property type="molecule type" value="Genomic_DNA"/>
</dbReference>
<keyword evidence="9" id="KW-0862">Zinc</keyword>
<keyword evidence="8" id="KW-0720">Serine protease</keyword>
<dbReference type="InterPro" id="IPR049419">
    <property type="entry name" value="Reelin_subrepeat-B"/>
</dbReference>
<evidence type="ECO:0000256" key="5">
    <source>
        <dbReference type="ARBA" id="ARBA00022670"/>
    </source>
</evidence>
<dbReference type="Pfam" id="PF21471">
    <property type="entry name" value="Reelin_subrepeat-B"/>
    <property type="match status" value="7"/>
</dbReference>
<keyword evidence="4" id="KW-0272">Extracellular matrix</keyword>
<dbReference type="GO" id="GO:0046872">
    <property type="term" value="F:metal ion binding"/>
    <property type="evidence" value="ECO:0007669"/>
    <property type="project" value="UniProtKB-KW"/>
</dbReference>
<accession>A0ABD0L4N3</accession>
<dbReference type="PROSITE" id="PS00022">
    <property type="entry name" value="EGF_1"/>
    <property type="match status" value="2"/>
</dbReference>
<dbReference type="Proteomes" id="UP001519460">
    <property type="component" value="Unassembled WGS sequence"/>
</dbReference>
<sequence length="1223" mass="137135">SRDLDEKRWWVWAGGQRSLQCDEVFTDTSLLQARTGERELTTVPLDLTRVSTVQFFAKLGCGVTVGMSSPLYLQYSVDGGVHWITIEQFDFHKESNIVSYLPVHLPPHAHTNATQVRWWQPSHGGMFTESWAVDQIYIGGDIYGEEMLQDEAAAPRDSSWLMYPGGTVETVCDSSVQALHFAGSEQMRYAISADVTVKSGTILQFDLSMGCTASEDCYYIELQFSLDLGQTWSLLLPACLPSNLHCNTYHTNSRYTADLHTGWNRITILLPDRARSKATRFRWLQASGYFESDSWALANLYIGSQCPGLCGGHGSCDSGWQGEDCSMAVQEVPSLLVEDFTNGYIEDSWLKVVGGTVTKPCHILSSGKALHFTGGCNRVLVTRDLNLTSSMLVQFYFMFGCNTVPMRRDQGVLLDYSADGGITWLPMAELHYNLYQMPTFISIKLPPGAKKDSTRLRWWQPQHGGHQVGDWVIDGIRVNGEEVNPTQLFINFTSGLDFRDMVSIDNMKVGEYCGEEDVAIGTTQNGEWSQLVSREVYVSEGYMLQYVVNIGCGEAQNKSLPPVHMQYSTDHGLTWSYLQSSCLEAGIHCPQYPSMPSVMYGHAWPVWERTILPLYGLTSSNGTRFRWQQLPDGGPEPTQWALKDVYVGKACPNYCSGHGFCQYPHCVCDEGYTGSDCSSLDDHDGLTQLRETFPYPSVNASLWAVIQGGAVQEACQVLVADPALVFSFNGVRQASTVDLDLRNARFVMYTALVGGQSGEGGCFRPDSSDHNVYLQYSADGGIHWQTLHILDHSRYTAPHTDYIPLPQNARTHSTRLRWWQPPASDGKPRPAWGIDDVLVGGYEINPSSFHQPFDLDTPQQDDPGVWEFHPHGSVVTDVCAREEQALAWPESQEGETVGERSFTTTQLIIQTGYMLQFKIVVGCSQYYNFCHSLAPVRLEFNKNPITNSWDVVQPLCLPDSSDKRAECRPHIHHDASIYSVSQHPTWARITMELPEKTHSSTTRFRWRQESEPGQEQPSWAVDDIYVGEKCPDMCNGRGDCQYGICHCDKGYYGPTCLPQRKRLLKRMFESFEGGIFSAHWHTVSGGNIGFGCGALLPYAHGKTLYFNGCGMRQAVTTELDTTYALKVIFVLQIGCQAQTDDCNVRIGEGPDYRGVLLQYSHNAGAEWHLLARHDPKDFLRPQRAAYDLPEEARRAGVQLRWWQPMHDGAGFDQWAIDHIEIIS</sequence>
<evidence type="ECO:0000256" key="9">
    <source>
        <dbReference type="ARBA" id="ARBA00022833"/>
    </source>
</evidence>
<keyword evidence="20" id="KW-1185">Reference proteome</keyword>
<keyword evidence="11" id="KW-0130">Cell adhesion</keyword>
<dbReference type="FunFam" id="2.60.120.260:FF:000003">
    <property type="entry name" value="Reelin"/>
    <property type="match status" value="2"/>
</dbReference>
<keyword evidence="6" id="KW-0479">Metal-binding</keyword>
<dbReference type="GO" id="GO:0007155">
    <property type="term" value="P:cell adhesion"/>
    <property type="evidence" value="ECO:0007669"/>
    <property type="project" value="UniProtKB-KW"/>
</dbReference>
<evidence type="ECO:0000259" key="17">
    <source>
        <dbReference type="PROSITE" id="PS00022"/>
    </source>
</evidence>
<reference evidence="19 20" key="1">
    <citation type="journal article" date="2023" name="Sci. Data">
        <title>Genome assembly of the Korean intertidal mud-creeper Batillaria attramentaria.</title>
        <authorList>
            <person name="Patra A.K."/>
            <person name="Ho P.T."/>
            <person name="Jun S."/>
            <person name="Lee S.J."/>
            <person name="Kim Y."/>
            <person name="Won Y.J."/>
        </authorList>
    </citation>
    <scope>NUCLEOTIDE SEQUENCE [LARGE SCALE GENOMIC DNA]</scope>
    <source>
        <strain evidence="19">Wonlab-2016</strain>
    </source>
</reference>
<organism evidence="19 20">
    <name type="scientific">Batillaria attramentaria</name>
    <dbReference type="NCBI Taxonomy" id="370345"/>
    <lineage>
        <taxon>Eukaryota</taxon>
        <taxon>Metazoa</taxon>
        <taxon>Spiralia</taxon>
        <taxon>Lophotrochozoa</taxon>
        <taxon>Mollusca</taxon>
        <taxon>Gastropoda</taxon>
        <taxon>Caenogastropoda</taxon>
        <taxon>Sorbeoconcha</taxon>
        <taxon>Cerithioidea</taxon>
        <taxon>Batillariidae</taxon>
        <taxon>Batillaria</taxon>
    </lineage>
</organism>
<comment type="similarity">
    <text evidence="13">Belongs to the reelin family.</text>
</comment>
<dbReference type="PANTHER" id="PTHR11841:SF1">
    <property type="entry name" value="REELIN"/>
    <property type="match status" value="1"/>
</dbReference>
<evidence type="ECO:0000256" key="2">
    <source>
        <dbReference type="ARBA" id="ARBA00022473"/>
    </source>
</evidence>
<keyword evidence="10" id="KW-0106">Calcium</keyword>
<evidence type="ECO:0000256" key="7">
    <source>
        <dbReference type="ARBA" id="ARBA00022801"/>
    </source>
</evidence>
<evidence type="ECO:0000256" key="11">
    <source>
        <dbReference type="ARBA" id="ARBA00022889"/>
    </source>
</evidence>
<evidence type="ECO:0000259" key="18">
    <source>
        <dbReference type="PROSITE" id="PS01186"/>
    </source>
</evidence>
<evidence type="ECO:0000256" key="10">
    <source>
        <dbReference type="ARBA" id="ARBA00022837"/>
    </source>
</evidence>
<gene>
    <name evidence="19" type="ORF">BaRGS_00014889</name>
</gene>
<keyword evidence="12" id="KW-1015">Disulfide bond</keyword>
<keyword evidence="2" id="KW-0217">Developmental protein</keyword>
<dbReference type="Pfam" id="PF07974">
    <property type="entry name" value="EGF_2"/>
    <property type="match status" value="1"/>
</dbReference>
<evidence type="ECO:0000256" key="12">
    <source>
        <dbReference type="ARBA" id="ARBA00023157"/>
    </source>
</evidence>
<evidence type="ECO:0000256" key="6">
    <source>
        <dbReference type="ARBA" id="ARBA00022723"/>
    </source>
</evidence>
<evidence type="ECO:0000313" key="20">
    <source>
        <dbReference type="Proteomes" id="UP001519460"/>
    </source>
</evidence>
<keyword evidence="7" id="KW-0378">Hydrolase</keyword>
<dbReference type="InterPro" id="IPR034968">
    <property type="entry name" value="Reelin"/>
</dbReference>
<evidence type="ECO:0000256" key="3">
    <source>
        <dbReference type="ARBA" id="ARBA00022525"/>
    </source>
</evidence>
<feature type="non-terminal residue" evidence="19">
    <location>
        <position position="1"/>
    </location>
</feature>
<dbReference type="InterPro" id="IPR013111">
    <property type="entry name" value="EGF_extracell"/>
</dbReference>
<feature type="domain" description="EGF-like" evidence="17 18">
    <location>
        <begin position="666"/>
        <end position="677"/>
    </location>
</feature>
<protein>
    <recommendedName>
        <fullName evidence="14">Reelin</fullName>
    </recommendedName>
</protein>
<dbReference type="PANTHER" id="PTHR11841">
    <property type="entry name" value="REELIN"/>
    <property type="match status" value="1"/>
</dbReference>
<dbReference type="GO" id="GO:0006508">
    <property type="term" value="P:proteolysis"/>
    <property type="evidence" value="ECO:0007669"/>
    <property type="project" value="UniProtKB-KW"/>
</dbReference>
<dbReference type="InterPro" id="IPR000742">
    <property type="entry name" value="EGF"/>
</dbReference>
<dbReference type="SUPFAM" id="SSF50939">
    <property type="entry name" value="Sialidases"/>
    <property type="match status" value="1"/>
</dbReference>
<keyword evidence="3" id="KW-0964">Secreted</keyword>
<evidence type="ECO:0000256" key="14">
    <source>
        <dbReference type="ARBA" id="ARBA00023900"/>
    </source>
</evidence>
<evidence type="ECO:0000256" key="4">
    <source>
        <dbReference type="ARBA" id="ARBA00022530"/>
    </source>
</evidence>
<comment type="function">
    <text evidence="16">Extracellular matrix serine protease secreted by pioneer neurons that plays a role in layering of neurons in the cerebral cortex and cerebellum by coordinating cell positioning during neurodevelopment. Regulates microtubule function in neurons and neuronal migration. Binding to the extracellular domains of lipoprotein receptors VLDLR and LRP8/APOER2 induces tyrosine phosphorylation of DAB1 and modulation of TAU phosphorylation. Affects migration of sympathetic preganglionic neurons in the spinal cord, where it seems to act as a barrier to neuronal migration. Enzymatic activity is important for the modulation of cell adhesion.</text>
</comment>
<feature type="domain" description="EGF-like" evidence="17 18">
    <location>
        <begin position="1045"/>
        <end position="1056"/>
    </location>
</feature>